<dbReference type="Gene3D" id="3.40.190.290">
    <property type="match status" value="1"/>
</dbReference>
<keyword evidence="2" id="KW-0805">Transcription regulation</keyword>
<dbReference type="Gene3D" id="1.10.10.10">
    <property type="entry name" value="Winged helix-like DNA-binding domain superfamily/Winged helix DNA-binding domain"/>
    <property type="match status" value="1"/>
</dbReference>
<evidence type="ECO:0000256" key="1">
    <source>
        <dbReference type="ARBA" id="ARBA00009437"/>
    </source>
</evidence>
<evidence type="ECO:0000259" key="5">
    <source>
        <dbReference type="PROSITE" id="PS50931"/>
    </source>
</evidence>
<sequence length="334" mass="37156">MNISTKQLRAFIYAAQLGSFTRAAERLHMTQAGLSAIIRELEVQMDSRLFHRTTRLISLTEAGQRLLPVAERAVSDLQRVMAEVNELEAVARGTLRVGATPLVANDLLPAAYVEFRRAHPDVKLEIFGVSPEIIEESVSAGELDFGLGVFPRPIADLERSRLFSARLFCVGPDNRRVAASRAGNPLRRIGAMTWDDLRGKPLISLPSENAMQQLIDRHLPREEPPVLRASRLPPAQGRPAPHGAVRLKEGTGIAERAIVNHIETQIAMVELGLGWAIVPAFALPACRHYRVSLYELEPAVDIDFFRIVRKGHKTHKLRDEFCKVLVANMTPPTR</sequence>
<dbReference type="InterPro" id="IPR036390">
    <property type="entry name" value="WH_DNA-bd_sf"/>
</dbReference>
<dbReference type="GO" id="GO:0003700">
    <property type="term" value="F:DNA-binding transcription factor activity"/>
    <property type="evidence" value="ECO:0007669"/>
    <property type="project" value="InterPro"/>
</dbReference>
<proteinExistence type="inferred from homology"/>
<dbReference type="GO" id="GO:0005829">
    <property type="term" value="C:cytosol"/>
    <property type="evidence" value="ECO:0007669"/>
    <property type="project" value="TreeGrafter"/>
</dbReference>
<name>A0A3P4B1R2_9BURK</name>
<dbReference type="EMBL" id="UWPJ01000017">
    <property type="protein sequence ID" value="VCU69992.1"/>
    <property type="molecule type" value="Genomic_DNA"/>
</dbReference>
<keyword evidence="3" id="KW-0238">DNA-binding</keyword>
<dbReference type="PRINTS" id="PR00039">
    <property type="entry name" value="HTHLYSR"/>
</dbReference>
<dbReference type="FunFam" id="1.10.10.10:FF:000001">
    <property type="entry name" value="LysR family transcriptional regulator"/>
    <property type="match status" value="1"/>
</dbReference>
<dbReference type="GO" id="GO:0003677">
    <property type="term" value="F:DNA binding"/>
    <property type="evidence" value="ECO:0007669"/>
    <property type="project" value="UniProtKB-KW"/>
</dbReference>
<dbReference type="Pfam" id="PF00126">
    <property type="entry name" value="HTH_1"/>
    <property type="match status" value="1"/>
</dbReference>
<dbReference type="InterPro" id="IPR000847">
    <property type="entry name" value="LysR_HTH_N"/>
</dbReference>
<dbReference type="SUPFAM" id="SSF46785">
    <property type="entry name" value="Winged helix' DNA-binding domain"/>
    <property type="match status" value="1"/>
</dbReference>
<accession>A0A3P4B1R2</accession>
<dbReference type="PANTHER" id="PTHR30419">
    <property type="entry name" value="HTH-TYPE TRANSCRIPTIONAL REGULATOR YBHD"/>
    <property type="match status" value="1"/>
</dbReference>
<dbReference type="OrthoDB" id="9106612at2"/>
<reference evidence="6 7" key="1">
    <citation type="submission" date="2018-10" db="EMBL/GenBank/DDBJ databases">
        <authorList>
            <person name="Criscuolo A."/>
        </authorList>
    </citation>
    <scope>NUCLEOTIDE SEQUENCE [LARGE SCALE GENOMIC DNA]</scope>
    <source>
        <strain evidence="6">DnA1</strain>
    </source>
</reference>
<protein>
    <submittedName>
        <fullName evidence="6">HTH-type transcriptional regulator CynR</fullName>
    </submittedName>
</protein>
<dbReference type="Proteomes" id="UP000277294">
    <property type="component" value="Unassembled WGS sequence"/>
</dbReference>
<keyword evidence="7" id="KW-1185">Reference proteome</keyword>
<organism evidence="6 7">
    <name type="scientific">Pigmentiphaga humi</name>
    <dbReference type="NCBI Taxonomy" id="2478468"/>
    <lineage>
        <taxon>Bacteria</taxon>
        <taxon>Pseudomonadati</taxon>
        <taxon>Pseudomonadota</taxon>
        <taxon>Betaproteobacteria</taxon>
        <taxon>Burkholderiales</taxon>
        <taxon>Alcaligenaceae</taxon>
        <taxon>Pigmentiphaga</taxon>
    </lineage>
</organism>
<evidence type="ECO:0000313" key="7">
    <source>
        <dbReference type="Proteomes" id="UP000277294"/>
    </source>
</evidence>
<evidence type="ECO:0000256" key="4">
    <source>
        <dbReference type="ARBA" id="ARBA00023163"/>
    </source>
</evidence>
<feature type="domain" description="HTH lysR-type" evidence="5">
    <location>
        <begin position="1"/>
        <end position="60"/>
    </location>
</feature>
<evidence type="ECO:0000256" key="3">
    <source>
        <dbReference type="ARBA" id="ARBA00023125"/>
    </source>
</evidence>
<dbReference type="Pfam" id="PF03466">
    <property type="entry name" value="LysR_substrate"/>
    <property type="match status" value="1"/>
</dbReference>
<evidence type="ECO:0000313" key="6">
    <source>
        <dbReference type="EMBL" id="VCU69992.1"/>
    </source>
</evidence>
<dbReference type="PANTHER" id="PTHR30419:SF30">
    <property type="entry name" value="LYSR FAMILY TRANSCRIPTIONAL REGULATOR"/>
    <property type="match status" value="1"/>
</dbReference>
<keyword evidence="4" id="KW-0804">Transcription</keyword>
<dbReference type="AlphaFoldDB" id="A0A3P4B1R2"/>
<dbReference type="InterPro" id="IPR036388">
    <property type="entry name" value="WH-like_DNA-bd_sf"/>
</dbReference>
<dbReference type="InterPro" id="IPR005119">
    <property type="entry name" value="LysR_subst-bd"/>
</dbReference>
<dbReference type="SUPFAM" id="SSF53850">
    <property type="entry name" value="Periplasmic binding protein-like II"/>
    <property type="match status" value="1"/>
</dbReference>
<dbReference type="PROSITE" id="PS50931">
    <property type="entry name" value="HTH_LYSR"/>
    <property type="match status" value="1"/>
</dbReference>
<gene>
    <name evidence="6" type="primary">cynR_16</name>
    <name evidence="6" type="ORF">PIGHUM_02059</name>
</gene>
<dbReference type="InterPro" id="IPR050950">
    <property type="entry name" value="HTH-type_LysR_regulators"/>
</dbReference>
<comment type="similarity">
    <text evidence="1">Belongs to the LysR transcriptional regulatory family.</text>
</comment>
<evidence type="ECO:0000256" key="2">
    <source>
        <dbReference type="ARBA" id="ARBA00023015"/>
    </source>
</evidence>
<dbReference type="RefSeq" id="WP_124079515.1">
    <property type="nucleotide sequence ID" value="NZ_UWPJ01000017.1"/>
</dbReference>